<keyword evidence="3" id="KW-1185">Reference proteome</keyword>
<organism evidence="3">
    <name type="scientific">Schizophyllum commune (strain H4-8 / FGSC 9210)</name>
    <name type="common">Split gill fungus</name>
    <dbReference type="NCBI Taxonomy" id="578458"/>
    <lineage>
        <taxon>Eukaryota</taxon>
        <taxon>Fungi</taxon>
        <taxon>Dikarya</taxon>
        <taxon>Basidiomycota</taxon>
        <taxon>Agaricomycotina</taxon>
        <taxon>Agaricomycetes</taxon>
        <taxon>Agaricomycetidae</taxon>
        <taxon>Agaricales</taxon>
        <taxon>Schizophyllaceae</taxon>
        <taxon>Schizophyllum</taxon>
    </lineage>
</organism>
<evidence type="ECO:0000313" key="3">
    <source>
        <dbReference type="Proteomes" id="UP000007431"/>
    </source>
</evidence>
<dbReference type="OMA" id="WGETFTI"/>
<evidence type="ECO:0008006" key="4">
    <source>
        <dbReference type="Google" id="ProtNLM"/>
    </source>
</evidence>
<dbReference type="HOGENOM" id="CLU_083660_1_0_1"/>
<evidence type="ECO:0000256" key="1">
    <source>
        <dbReference type="SAM" id="SignalP"/>
    </source>
</evidence>
<dbReference type="eggNOG" id="ENOG502SRNM">
    <property type="taxonomic scope" value="Eukaryota"/>
</dbReference>
<name>D8PXI5_SCHCM</name>
<dbReference type="InParanoid" id="D8PXI5"/>
<sequence>MNAMLATLFSLVLALFSLTSVCLAAPAEVYVPPITYPHAKTVWKVGEYHNVTWDASSPPERITNKVGYIYLRHAGKIDLGHPLAENFDILKGHQVVKVPSVAPGSDYQLVLMGDSGNWSPKFKIHT</sequence>
<reference evidence="2 3" key="1">
    <citation type="journal article" date="2010" name="Nat. Biotechnol.">
        <title>Genome sequence of the model mushroom Schizophyllum commune.</title>
        <authorList>
            <person name="Ohm R.A."/>
            <person name="de Jong J.F."/>
            <person name="Lugones L.G."/>
            <person name="Aerts A."/>
            <person name="Kothe E."/>
            <person name="Stajich J.E."/>
            <person name="de Vries R.P."/>
            <person name="Record E."/>
            <person name="Levasseur A."/>
            <person name="Baker S.E."/>
            <person name="Bartholomew K.A."/>
            <person name="Coutinho P.M."/>
            <person name="Erdmann S."/>
            <person name="Fowler T.J."/>
            <person name="Gathman A.C."/>
            <person name="Lombard V."/>
            <person name="Henrissat B."/>
            <person name="Knabe N."/>
            <person name="Kuees U."/>
            <person name="Lilly W.W."/>
            <person name="Lindquist E."/>
            <person name="Lucas S."/>
            <person name="Magnuson J.K."/>
            <person name="Piumi F."/>
            <person name="Raudaskoski M."/>
            <person name="Salamov A."/>
            <person name="Schmutz J."/>
            <person name="Schwarze F.W.M.R."/>
            <person name="vanKuyk P.A."/>
            <person name="Horton J.S."/>
            <person name="Grigoriev I.V."/>
            <person name="Woesten H.A.B."/>
        </authorList>
    </citation>
    <scope>NUCLEOTIDE SEQUENCE [LARGE SCALE GENOMIC DNA]</scope>
    <source>
        <strain evidence="3">H4-8 / FGSC 9210</strain>
    </source>
</reference>
<proteinExistence type="predicted"/>
<protein>
    <recommendedName>
        <fullName evidence="4">Fibronectin type-III domain-containing protein</fullName>
    </recommendedName>
</protein>
<dbReference type="AlphaFoldDB" id="D8PXI5"/>
<dbReference type="VEuPathDB" id="FungiDB:SCHCODRAFT_02664679"/>
<keyword evidence="1" id="KW-0732">Signal</keyword>
<accession>D8PXI5</accession>
<gene>
    <name evidence="2" type="ORF">SCHCODRAFT_233627</name>
</gene>
<dbReference type="EMBL" id="GL377304">
    <property type="protein sequence ID" value="EFI99676.1"/>
    <property type="molecule type" value="Genomic_DNA"/>
</dbReference>
<dbReference type="Proteomes" id="UP000007431">
    <property type="component" value="Unassembled WGS sequence"/>
</dbReference>
<evidence type="ECO:0000313" key="2">
    <source>
        <dbReference type="EMBL" id="EFI99676.1"/>
    </source>
</evidence>
<feature type="chain" id="PRO_5003120354" description="Fibronectin type-III domain-containing protein" evidence="1">
    <location>
        <begin position="25"/>
        <end position="126"/>
    </location>
</feature>
<dbReference type="STRING" id="578458.D8PXI5"/>
<feature type="signal peptide" evidence="1">
    <location>
        <begin position="1"/>
        <end position="24"/>
    </location>
</feature>